<sequence>MIDTSIPALLSHFSESEATVPLINPANGKRITDVPQQSAETVVAAIDRLRDHAAEWAATDVRERAAIISRVHDVMLENQDKLLDVLQLETGKSRAHAFEEFAGTTAPARYYGKHAPKFMARKKTGGGVPVVTRTWVEHDPIGVVGIITPWNYPMALTALDVLPALAAGNVVIQKADNQTPLSVLFCRLIAIEAGLPEDVWTIVIGDGATVGNAITDNVDYVAFTGSTNTGRAVAERASRRLIGYSLELGGKNPMIVLEGANPATAAELTLAAAFGSAGQLCVSTERVYVHNSIRERYIAEVVERTASLTLGKTGEFDTDLGTLTSKAQFDRVSSIIEDAKDHGAKVLTGGTGAPELGPFFFRPTVITEVDESARLYRNEAFGPIIAVEGFDDIEDAITKANDTEFGLNASVVGPERAAIKVASRLNAGSVNVNEGYRASFASMGSPMGGMKSSGIGRRNGEYGMLRYTTIRTIGVAKSWFKLPTRGKQYRRMAPIMRVLSKFLKNFG</sequence>
<protein>
    <submittedName>
        <fullName evidence="3">Unannotated protein</fullName>
    </submittedName>
</protein>
<dbReference type="InterPro" id="IPR015590">
    <property type="entry name" value="Aldehyde_DH_dom"/>
</dbReference>
<dbReference type="PANTHER" id="PTHR11699">
    <property type="entry name" value="ALDEHYDE DEHYDROGENASE-RELATED"/>
    <property type="match status" value="1"/>
</dbReference>
<dbReference type="AlphaFoldDB" id="A0A6J6AZB6"/>
<gene>
    <name evidence="3" type="ORF">UFOPK1410_00107</name>
</gene>
<dbReference type="Gene3D" id="3.40.605.10">
    <property type="entry name" value="Aldehyde Dehydrogenase, Chain A, domain 1"/>
    <property type="match status" value="1"/>
</dbReference>
<accession>A0A6J6AZB6</accession>
<keyword evidence="1" id="KW-0560">Oxidoreductase</keyword>
<dbReference type="SUPFAM" id="SSF53720">
    <property type="entry name" value="ALDH-like"/>
    <property type="match status" value="1"/>
</dbReference>
<evidence type="ECO:0000259" key="2">
    <source>
        <dbReference type="Pfam" id="PF00171"/>
    </source>
</evidence>
<name>A0A6J6AZB6_9ZZZZ</name>
<dbReference type="EMBL" id="CAEZSH010000006">
    <property type="protein sequence ID" value="CAB4531648.1"/>
    <property type="molecule type" value="Genomic_DNA"/>
</dbReference>
<feature type="domain" description="Aldehyde dehydrogenase" evidence="2">
    <location>
        <begin position="16"/>
        <end position="473"/>
    </location>
</feature>
<evidence type="ECO:0000313" key="3">
    <source>
        <dbReference type="EMBL" id="CAB4531648.1"/>
    </source>
</evidence>
<dbReference type="PROSITE" id="PS00687">
    <property type="entry name" value="ALDEHYDE_DEHYDR_GLU"/>
    <property type="match status" value="1"/>
</dbReference>
<dbReference type="InterPro" id="IPR016163">
    <property type="entry name" value="Ald_DH_C"/>
</dbReference>
<evidence type="ECO:0000256" key="1">
    <source>
        <dbReference type="ARBA" id="ARBA00023002"/>
    </source>
</evidence>
<organism evidence="3">
    <name type="scientific">freshwater metagenome</name>
    <dbReference type="NCBI Taxonomy" id="449393"/>
    <lineage>
        <taxon>unclassified sequences</taxon>
        <taxon>metagenomes</taxon>
        <taxon>ecological metagenomes</taxon>
    </lineage>
</organism>
<dbReference type="NCBIfam" id="NF006916">
    <property type="entry name" value="PRK09407.1"/>
    <property type="match status" value="1"/>
</dbReference>
<dbReference type="Pfam" id="PF00171">
    <property type="entry name" value="Aldedh"/>
    <property type="match status" value="1"/>
</dbReference>
<dbReference type="GO" id="GO:0016620">
    <property type="term" value="F:oxidoreductase activity, acting on the aldehyde or oxo group of donors, NAD or NADP as acceptor"/>
    <property type="evidence" value="ECO:0007669"/>
    <property type="project" value="InterPro"/>
</dbReference>
<dbReference type="Gene3D" id="3.40.309.10">
    <property type="entry name" value="Aldehyde Dehydrogenase, Chain A, domain 2"/>
    <property type="match status" value="1"/>
</dbReference>
<proteinExistence type="predicted"/>
<dbReference type="InterPro" id="IPR029510">
    <property type="entry name" value="Ald_DH_CS_GLU"/>
</dbReference>
<dbReference type="InterPro" id="IPR016161">
    <property type="entry name" value="Ald_DH/histidinol_DH"/>
</dbReference>
<reference evidence="3" key="1">
    <citation type="submission" date="2020-05" db="EMBL/GenBank/DDBJ databases">
        <authorList>
            <person name="Chiriac C."/>
            <person name="Salcher M."/>
            <person name="Ghai R."/>
            <person name="Kavagutti S V."/>
        </authorList>
    </citation>
    <scope>NUCLEOTIDE SEQUENCE</scope>
</reference>
<dbReference type="InterPro" id="IPR016162">
    <property type="entry name" value="Ald_DH_N"/>
</dbReference>